<keyword evidence="10 15" id="KW-0460">Magnesium</keyword>
<feature type="binding site" evidence="15">
    <location>
        <position position="472"/>
    </location>
    <ligand>
        <name>Mg(2+)</name>
        <dbReference type="ChEBI" id="CHEBI:18420"/>
        <note>shared with alpha subunit</note>
    </ligand>
</feature>
<comment type="similarity">
    <text evidence="2 15">Belongs to the phenylalanyl-tRNA synthetase beta subunit family. Type 1 subfamily.</text>
</comment>
<feature type="domain" description="FDX-ACB" evidence="18">
    <location>
        <begin position="709"/>
        <end position="802"/>
    </location>
</feature>
<evidence type="ECO:0000256" key="9">
    <source>
        <dbReference type="ARBA" id="ARBA00022840"/>
    </source>
</evidence>
<dbReference type="InterPro" id="IPR045060">
    <property type="entry name" value="Phe-tRNA-ligase_IIc_bsu"/>
</dbReference>
<dbReference type="Gene3D" id="3.30.930.10">
    <property type="entry name" value="Bira Bifunctional Protein, Domain 2"/>
    <property type="match status" value="1"/>
</dbReference>
<dbReference type="SUPFAM" id="SSF56037">
    <property type="entry name" value="PheT/TilS domain"/>
    <property type="match status" value="1"/>
</dbReference>
<keyword evidence="6 15" id="KW-0436">Ligase</keyword>
<dbReference type="PROSITE" id="PS51447">
    <property type="entry name" value="FDX_ACB"/>
    <property type="match status" value="1"/>
</dbReference>
<dbReference type="InterPro" id="IPR041616">
    <property type="entry name" value="PheRS_beta_core"/>
</dbReference>
<dbReference type="PROSITE" id="PS50886">
    <property type="entry name" value="TRBD"/>
    <property type="match status" value="1"/>
</dbReference>
<keyword evidence="21" id="KW-1185">Reference proteome</keyword>
<keyword evidence="5 16" id="KW-0820">tRNA-binding</keyword>
<dbReference type="SUPFAM" id="SSF54991">
    <property type="entry name" value="Anticodon-binding domain of PheRS"/>
    <property type="match status" value="1"/>
</dbReference>
<dbReference type="CDD" id="cd00769">
    <property type="entry name" value="PheRS_beta_core"/>
    <property type="match status" value="1"/>
</dbReference>
<dbReference type="InterPro" id="IPR004532">
    <property type="entry name" value="Phe-tRNA-ligase_IIc_bsu_bact"/>
</dbReference>
<dbReference type="InterPro" id="IPR036690">
    <property type="entry name" value="Fdx_antiC-bd_sf"/>
</dbReference>
<keyword evidence="9 15" id="KW-0067">ATP-binding</keyword>
<evidence type="ECO:0000256" key="1">
    <source>
        <dbReference type="ARBA" id="ARBA00004496"/>
    </source>
</evidence>
<dbReference type="FunFam" id="2.40.50.140:FF:000045">
    <property type="entry name" value="Phenylalanine--tRNA ligase beta subunit"/>
    <property type="match status" value="1"/>
</dbReference>
<keyword evidence="4 15" id="KW-0963">Cytoplasm</keyword>
<name>A0A239KRW3_EKHLU</name>
<dbReference type="FunFam" id="3.30.70.380:FF:000001">
    <property type="entry name" value="Phenylalanine--tRNA ligase beta subunit"/>
    <property type="match status" value="1"/>
</dbReference>
<dbReference type="InterPro" id="IPR012340">
    <property type="entry name" value="NA-bd_OB-fold"/>
</dbReference>
<proteinExistence type="inferred from homology"/>
<dbReference type="SMART" id="SM00873">
    <property type="entry name" value="B3_4"/>
    <property type="match status" value="1"/>
</dbReference>
<evidence type="ECO:0000259" key="18">
    <source>
        <dbReference type="PROSITE" id="PS51447"/>
    </source>
</evidence>
<evidence type="ECO:0000256" key="16">
    <source>
        <dbReference type="PROSITE-ProRule" id="PRU00209"/>
    </source>
</evidence>
<evidence type="ECO:0000259" key="19">
    <source>
        <dbReference type="PROSITE" id="PS51483"/>
    </source>
</evidence>
<dbReference type="InterPro" id="IPR005121">
    <property type="entry name" value="Fdx_antiC-bd"/>
</dbReference>
<evidence type="ECO:0000256" key="11">
    <source>
        <dbReference type="ARBA" id="ARBA00022884"/>
    </source>
</evidence>
<dbReference type="SUPFAM" id="SSF55681">
    <property type="entry name" value="Class II aaRS and biotin synthetases"/>
    <property type="match status" value="1"/>
</dbReference>
<dbReference type="Gene3D" id="3.30.56.10">
    <property type="match status" value="2"/>
</dbReference>
<evidence type="ECO:0000256" key="2">
    <source>
        <dbReference type="ARBA" id="ARBA00008653"/>
    </source>
</evidence>
<dbReference type="InterPro" id="IPR009061">
    <property type="entry name" value="DNA-bd_dom_put_sf"/>
</dbReference>
<dbReference type="Proteomes" id="UP000198393">
    <property type="component" value="Unassembled WGS sequence"/>
</dbReference>
<feature type="binding site" evidence="15">
    <location>
        <position position="473"/>
    </location>
    <ligand>
        <name>Mg(2+)</name>
        <dbReference type="ChEBI" id="CHEBI:18420"/>
        <note>shared with alpha subunit</note>
    </ligand>
</feature>
<dbReference type="InterPro" id="IPR005147">
    <property type="entry name" value="tRNA_synthase_B5-dom"/>
</dbReference>
<protein>
    <recommendedName>
        <fullName evidence="15">Phenylalanine--tRNA ligase beta subunit</fullName>
        <ecNumber evidence="15">6.1.1.20</ecNumber>
    </recommendedName>
    <alternativeName>
        <fullName evidence="15">Phenylalanyl-tRNA synthetase beta subunit</fullName>
        <shortName evidence="15">PheRS</shortName>
    </alternativeName>
</protein>
<dbReference type="HAMAP" id="MF_00283">
    <property type="entry name" value="Phe_tRNA_synth_beta1"/>
    <property type="match status" value="1"/>
</dbReference>
<evidence type="ECO:0000256" key="8">
    <source>
        <dbReference type="ARBA" id="ARBA00022741"/>
    </source>
</evidence>
<evidence type="ECO:0000256" key="4">
    <source>
        <dbReference type="ARBA" id="ARBA00022490"/>
    </source>
</evidence>
<dbReference type="Pfam" id="PF01588">
    <property type="entry name" value="tRNA_bind"/>
    <property type="match status" value="1"/>
</dbReference>
<evidence type="ECO:0000259" key="17">
    <source>
        <dbReference type="PROSITE" id="PS50886"/>
    </source>
</evidence>
<sequence>MKISYNWLKEYIDFSESPEKLGDILTQTGLEVEGIEKAEKIPGGLKGIVVGEVMSCEQHPNADKLKVTKVDIGASELSDIVCGAPNVATGQKVLVATVNSTIHPTNGEPFKIKKAKIRGEVSEGMICAEDELGLGTSHEGIMVLDTDKPNGTPAIELFETGEDHIFEIGLTPNRGDATSHMGSARDLKAYFRKELNIPQPKSFDIKEDQPISVRIEDHDRCPRFSGITIRGLKVQSSPDWLQWKLRSIGLEPINNVVDVTNYVLHSLGQPMHAYDAALVKGDKIIVKTLEDKTSFTTLEGKERKLSKEDLMVCNGAEEGMCMAGVLGGLKSGVTEETTAIFLESAYWNADGIRSTAQRHTISTDASFRYERGADPEITVAAVKLGTSLILELAGGYAASEIVDIYPEPIKEKEIEVTFQHFHWLIGKTLDHKLIIEILNWLDIKTENVTETGFKAIVPAYRSDVTRPADLVEEVLRIYGFNEVELDEDFSSEYLAEFNEHEPYRVQEDLSKFLAGQGYSEILTNSLTNPKYYEKFPIGGEPVEMLNPSSEELTIMKTSPVYTALESVAYNINRRNPNLKFFEFGRSYKKEDQKYKETEWLSFYLTGNTKEANWLDEPRKNSFHDLSTTVMGMLKYSGIRKTEIIPSEKGTLYEYGVVIKKEGKMLGILGKLKKELLSIYGIKQDVFHAQLDWEAILSLYKSDIAYEPIPKFPEVKRDLSLVLDKNVSYADIQQLAFKQEKKLLNRMNLFSVYEGDKIEKGKKAYAISFFLQDKFKTLTDKQIDKSMNALMSLYEKQLGAVIRK</sequence>
<dbReference type="GO" id="GO:0000049">
    <property type="term" value="F:tRNA binding"/>
    <property type="evidence" value="ECO:0007669"/>
    <property type="project" value="UniProtKB-UniRule"/>
</dbReference>
<feature type="binding site" evidence="15">
    <location>
        <position position="463"/>
    </location>
    <ligand>
        <name>Mg(2+)</name>
        <dbReference type="ChEBI" id="CHEBI:18420"/>
        <note>shared with alpha subunit</note>
    </ligand>
</feature>
<dbReference type="NCBIfam" id="NF045760">
    <property type="entry name" value="YtpR"/>
    <property type="match status" value="1"/>
</dbReference>
<reference evidence="20 21" key="1">
    <citation type="submission" date="2017-06" db="EMBL/GenBank/DDBJ databases">
        <authorList>
            <person name="Kim H.J."/>
            <person name="Triplett B.A."/>
        </authorList>
    </citation>
    <scope>NUCLEOTIDE SEQUENCE [LARGE SCALE GENOMIC DNA]</scope>
    <source>
        <strain evidence="20 21">DSM 19307</strain>
    </source>
</reference>
<dbReference type="SUPFAM" id="SSF46955">
    <property type="entry name" value="Putative DNA-binding domain"/>
    <property type="match status" value="1"/>
</dbReference>
<dbReference type="AlphaFoldDB" id="A0A239KRW3"/>
<dbReference type="Pfam" id="PF03483">
    <property type="entry name" value="B3_4"/>
    <property type="match status" value="1"/>
</dbReference>
<dbReference type="GO" id="GO:0009328">
    <property type="term" value="C:phenylalanine-tRNA ligase complex"/>
    <property type="evidence" value="ECO:0007669"/>
    <property type="project" value="TreeGrafter"/>
</dbReference>
<dbReference type="PANTHER" id="PTHR10947:SF0">
    <property type="entry name" value="PHENYLALANINE--TRNA LIGASE BETA SUBUNIT"/>
    <property type="match status" value="1"/>
</dbReference>
<keyword evidence="12 15" id="KW-0648">Protein biosynthesis</keyword>
<keyword evidence="8 15" id="KW-0547">Nucleotide-binding</keyword>
<evidence type="ECO:0000313" key="21">
    <source>
        <dbReference type="Proteomes" id="UP000198393"/>
    </source>
</evidence>
<comment type="catalytic activity">
    <reaction evidence="14 15">
        <text>tRNA(Phe) + L-phenylalanine + ATP = L-phenylalanyl-tRNA(Phe) + AMP + diphosphate + H(+)</text>
        <dbReference type="Rhea" id="RHEA:19413"/>
        <dbReference type="Rhea" id="RHEA-COMP:9668"/>
        <dbReference type="Rhea" id="RHEA-COMP:9699"/>
        <dbReference type="ChEBI" id="CHEBI:15378"/>
        <dbReference type="ChEBI" id="CHEBI:30616"/>
        <dbReference type="ChEBI" id="CHEBI:33019"/>
        <dbReference type="ChEBI" id="CHEBI:58095"/>
        <dbReference type="ChEBI" id="CHEBI:78442"/>
        <dbReference type="ChEBI" id="CHEBI:78531"/>
        <dbReference type="ChEBI" id="CHEBI:456215"/>
        <dbReference type="EC" id="6.1.1.20"/>
    </reaction>
</comment>
<evidence type="ECO:0000256" key="14">
    <source>
        <dbReference type="ARBA" id="ARBA00049255"/>
    </source>
</evidence>
<comment type="cofactor">
    <cofactor evidence="15">
        <name>Mg(2+)</name>
        <dbReference type="ChEBI" id="CHEBI:18420"/>
    </cofactor>
    <text evidence="15">Binds 2 magnesium ions per tetramer.</text>
</comment>
<dbReference type="InterPro" id="IPR045864">
    <property type="entry name" value="aa-tRNA-synth_II/BPL/LPL"/>
</dbReference>
<dbReference type="InterPro" id="IPR020825">
    <property type="entry name" value="Phe-tRNA_synthase-like_B3/B4"/>
</dbReference>
<comment type="subcellular location">
    <subcellularLocation>
        <location evidence="1 15">Cytoplasm</location>
    </subcellularLocation>
</comment>
<dbReference type="InterPro" id="IPR005146">
    <property type="entry name" value="B3/B4_tRNA-bd"/>
</dbReference>
<dbReference type="Gene3D" id="3.50.40.10">
    <property type="entry name" value="Phenylalanyl-trna Synthetase, Chain B, domain 3"/>
    <property type="match status" value="1"/>
</dbReference>
<dbReference type="Pfam" id="PF03484">
    <property type="entry name" value="B5"/>
    <property type="match status" value="1"/>
</dbReference>
<dbReference type="EMBL" id="FZPD01000004">
    <property type="protein sequence ID" value="SNT20269.1"/>
    <property type="molecule type" value="Genomic_DNA"/>
</dbReference>
<evidence type="ECO:0000256" key="15">
    <source>
        <dbReference type="HAMAP-Rule" id="MF_00283"/>
    </source>
</evidence>
<evidence type="ECO:0000256" key="7">
    <source>
        <dbReference type="ARBA" id="ARBA00022723"/>
    </source>
</evidence>
<dbReference type="SMART" id="SM00874">
    <property type="entry name" value="B5"/>
    <property type="match status" value="1"/>
</dbReference>
<dbReference type="SMART" id="SM00896">
    <property type="entry name" value="FDX-ACB"/>
    <property type="match status" value="1"/>
</dbReference>
<evidence type="ECO:0000256" key="12">
    <source>
        <dbReference type="ARBA" id="ARBA00022917"/>
    </source>
</evidence>
<dbReference type="GO" id="GO:0000287">
    <property type="term" value="F:magnesium ion binding"/>
    <property type="evidence" value="ECO:0007669"/>
    <property type="project" value="UniProtKB-UniRule"/>
</dbReference>
<dbReference type="OrthoDB" id="9805455at2"/>
<dbReference type="Pfam" id="PF17759">
    <property type="entry name" value="tRNA_synthFbeta"/>
    <property type="match status" value="1"/>
</dbReference>
<dbReference type="EC" id="6.1.1.20" evidence="15"/>
<dbReference type="GO" id="GO:0004826">
    <property type="term" value="F:phenylalanine-tRNA ligase activity"/>
    <property type="evidence" value="ECO:0007669"/>
    <property type="project" value="UniProtKB-UniRule"/>
</dbReference>
<comment type="subunit">
    <text evidence="3 15">Tetramer of two alpha and two beta subunits.</text>
</comment>
<dbReference type="GO" id="GO:0006432">
    <property type="term" value="P:phenylalanyl-tRNA aminoacylation"/>
    <property type="evidence" value="ECO:0007669"/>
    <property type="project" value="UniProtKB-UniRule"/>
</dbReference>
<keyword evidence="11 16" id="KW-0694">RNA-binding</keyword>
<keyword evidence="7 15" id="KW-0479">Metal-binding</keyword>
<dbReference type="Gene3D" id="2.40.50.140">
    <property type="entry name" value="Nucleic acid-binding proteins"/>
    <property type="match status" value="1"/>
</dbReference>
<organism evidence="20 21">
    <name type="scientific">Ekhidna lutea</name>
    <dbReference type="NCBI Taxonomy" id="447679"/>
    <lineage>
        <taxon>Bacteria</taxon>
        <taxon>Pseudomonadati</taxon>
        <taxon>Bacteroidota</taxon>
        <taxon>Cytophagia</taxon>
        <taxon>Cytophagales</taxon>
        <taxon>Reichenbachiellaceae</taxon>
        <taxon>Ekhidna</taxon>
    </lineage>
</organism>
<evidence type="ECO:0000256" key="5">
    <source>
        <dbReference type="ARBA" id="ARBA00022555"/>
    </source>
</evidence>
<evidence type="ECO:0000256" key="13">
    <source>
        <dbReference type="ARBA" id="ARBA00023146"/>
    </source>
</evidence>
<dbReference type="InterPro" id="IPR033714">
    <property type="entry name" value="tRNA_bind_bactPheRS"/>
</dbReference>
<feature type="domain" description="TRNA-binding" evidence="17">
    <location>
        <begin position="42"/>
        <end position="155"/>
    </location>
</feature>
<dbReference type="SUPFAM" id="SSF50249">
    <property type="entry name" value="Nucleic acid-binding proteins"/>
    <property type="match status" value="1"/>
</dbReference>
<dbReference type="Gene3D" id="3.30.70.380">
    <property type="entry name" value="Ferrodoxin-fold anticodon-binding domain"/>
    <property type="match status" value="1"/>
</dbReference>
<dbReference type="PROSITE" id="PS51483">
    <property type="entry name" value="B5"/>
    <property type="match status" value="1"/>
</dbReference>
<evidence type="ECO:0000313" key="20">
    <source>
        <dbReference type="EMBL" id="SNT20269.1"/>
    </source>
</evidence>
<dbReference type="NCBIfam" id="TIGR00472">
    <property type="entry name" value="pheT_bact"/>
    <property type="match status" value="1"/>
</dbReference>
<evidence type="ECO:0000256" key="6">
    <source>
        <dbReference type="ARBA" id="ARBA00022598"/>
    </source>
</evidence>
<keyword evidence="13 15" id="KW-0030">Aminoacyl-tRNA synthetase</keyword>
<evidence type="ECO:0000256" key="3">
    <source>
        <dbReference type="ARBA" id="ARBA00011209"/>
    </source>
</evidence>
<dbReference type="RefSeq" id="WP_089357507.1">
    <property type="nucleotide sequence ID" value="NZ_FZPD01000004.1"/>
</dbReference>
<feature type="domain" description="B5" evidence="19">
    <location>
        <begin position="409"/>
        <end position="485"/>
    </location>
</feature>
<dbReference type="GO" id="GO:0005524">
    <property type="term" value="F:ATP binding"/>
    <property type="evidence" value="ECO:0007669"/>
    <property type="project" value="UniProtKB-UniRule"/>
</dbReference>
<accession>A0A239KRW3</accession>
<dbReference type="InterPro" id="IPR002547">
    <property type="entry name" value="tRNA-bd_dom"/>
</dbReference>
<gene>
    <name evidence="15" type="primary">pheT</name>
    <name evidence="20" type="ORF">SAMN05421640_2830</name>
</gene>
<evidence type="ECO:0000256" key="10">
    <source>
        <dbReference type="ARBA" id="ARBA00022842"/>
    </source>
</evidence>
<feature type="binding site" evidence="15">
    <location>
        <position position="469"/>
    </location>
    <ligand>
        <name>Mg(2+)</name>
        <dbReference type="ChEBI" id="CHEBI:18420"/>
        <note>shared with alpha subunit</note>
    </ligand>
</feature>
<dbReference type="PANTHER" id="PTHR10947">
    <property type="entry name" value="PHENYLALANYL-TRNA SYNTHETASE BETA CHAIN AND LEUCINE-RICH REPEAT-CONTAINING PROTEIN 47"/>
    <property type="match status" value="1"/>
</dbReference>
<dbReference type="Pfam" id="PF03147">
    <property type="entry name" value="FDX-ACB"/>
    <property type="match status" value="1"/>
</dbReference>
<dbReference type="CDD" id="cd02796">
    <property type="entry name" value="tRNA_bind_bactPheRS"/>
    <property type="match status" value="1"/>
</dbReference>